<protein>
    <submittedName>
        <fullName evidence="2">ABC transporter permease</fullName>
    </submittedName>
</protein>
<dbReference type="Pfam" id="PF12730">
    <property type="entry name" value="ABC2_membrane_4"/>
    <property type="match status" value="1"/>
</dbReference>
<organism evidence="2 3">
    <name type="scientific">Paenibacillus soyae</name>
    <dbReference type="NCBI Taxonomy" id="2969249"/>
    <lineage>
        <taxon>Bacteria</taxon>
        <taxon>Bacillati</taxon>
        <taxon>Bacillota</taxon>
        <taxon>Bacilli</taxon>
        <taxon>Bacillales</taxon>
        <taxon>Paenibacillaceae</taxon>
        <taxon>Paenibacillus</taxon>
    </lineage>
</organism>
<sequence>MLAKAFRSDLLKIKGKGLWLLVCLAPVGLIALQVLNFGLRYDYLMKLYAEDLWGGLLDSLLMFVPIALVMGMTILSSLLANIEHYTSSWKQLLALPIPRTAVFGAKFAVAAVMLGVSCALLVVGTVVLGLALGFRAADMPVADIFALSFLPYFAAWPFLALFLWLCMTFRNQAVPLTIGIVLAVFTLFGVSEWLPVSWPMLAYTGPGQEVFVGAGLLAGAVILLVGMVHFSRKDVA</sequence>
<feature type="transmembrane region" description="Helical" evidence="1">
    <location>
        <begin position="210"/>
        <end position="230"/>
    </location>
</feature>
<feature type="transmembrane region" description="Helical" evidence="1">
    <location>
        <begin position="173"/>
        <end position="190"/>
    </location>
</feature>
<comment type="caution">
    <text evidence="2">The sequence shown here is derived from an EMBL/GenBank/DDBJ whole genome shotgun (WGS) entry which is preliminary data.</text>
</comment>
<accession>A0A9X2S893</accession>
<feature type="transmembrane region" description="Helical" evidence="1">
    <location>
        <begin position="59"/>
        <end position="82"/>
    </location>
</feature>
<keyword evidence="1" id="KW-0812">Transmembrane</keyword>
<evidence type="ECO:0000313" key="3">
    <source>
        <dbReference type="Proteomes" id="UP001141950"/>
    </source>
</evidence>
<gene>
    <name evidence="2" type="ORF">NQZ67_09485</name>
</gene>
<evidence type="ECO:0000256" key="1">
    <source>
        <dbReference type="SAM" id="Phobius"/>
    </source>
</evidence>
<proteinExistence type="predicted"/>
<reference evidence="2" key="1">
    <citation type="submission" date="2022-08" db="EMBL/GenBank/DDBJ databases">
        <title>The genomic sequence of strain Paenibacillus sp. SCIV0701.</title>
        <authorList>
            <person name="Zhao H."/>
        </authorList>
    </citation>
    <scope>NUCLEOTIDE SEQUENCE</scope>
    <source>
        <strain evidence="2">SCIV0701</strain>
    </source>
</reference>
<dbReference type="CDD" id="cd21809">
    <property type="entry name" value="ABC-2_lan_permease-like"/>
    <property type="match status" value="1"/>
</dbReference>
<feature type="transmembrane region" description="Helical" evidence="1">
    <location>
        <begin position="18"/>
        <end position="39"/>
    </location>
</feature>
<dbReference type="EMBL" id="JANIPJ010000005">
    <property type="protein sequence ID" value="MCR2804109.1"/>
    <property type="molecule type" value="Genomic_DNA"/>
</dbReference>
<dbReference type="Proteomes" id="UP001141950">
    <property type="component" value="Unassembled WGS sequence"/>
</dbReference>
<evidence type="ECO:0000313" key="2">
    <source>
        <dbReference type="EMBL" id="MCR2804109.1"/>
    </source>
</evidence>
<name>A0A9X2S893_9BACL</name>
<keyword evidence="1" id="KW-0472">Membrane</keyword>
<feature type="transmembrane region" description="Helical" evidence="1">
    <location>
        <begin position="103"/>
        <end position="132"/>
    </location>
</feature>
<keyword evidence="3" id="KW-1185">Reference proteome</keyword>
<keyword evidence="1" id="KW-1133">Transmembrane helix</keyword>
<feature type="transmembrane region" description="Helical" evidence="1">
    <location>
        <begin position="144"/>
        <end position="166"/>
    </location>
</feature>
<dbReference type="AlphaFoldDB" id="A0A9X2S893"/>